<evidence type="ECO:0000256" key="4">
    <source>
        <dbReference type="ARBA" id="ARBA00022670"/>
    </source>
</evidence>
<evidence type="ECO:0000256" key="8">
    <source>
        <dbReference type="ARBA" id="ARBA00023145"/>
    </source>
</evidence>
<keyword evidence="3" id="KW-0964">Secreted</keyword>
<evidence type="ECO:0000259" key="14">
    <source>
        <dbReference type="PROSITE" id="PS51767"/>
    </source>
</evidence>
<dbReference type="PROSITE" id="PS00141">
    <property type="entry name" value="ASP_PROTEASE"/>
    <property type="match status" value="2"/>
</dbReference>
<evidence type="ECO:0000256" key="6">
    <source>
        <dbReference type="ARBA" id="ARBA00022750"/>
    </source>
</evidence>
<dbReference type="Gene3D" id="2.40.70.10">
    <property type="entry name" value="Acid Proteases"/>
    <property type="match status" value="2"/>
</dbReference>
<keyword evidence="4 13" id="KW-0645">Protease</keyword>
<accession>A0AA36GN07</accession>
<dbReference type="PANTHER" id="PTHR47966:SF45">
    <property type="entry name" value="PEPTIDASE A1 DOMAIN-CONTAINING PROTEIN"/>
    <property type="match status" value="1"/>
</dbReference>
<evidence type="ECO:0000313" key="15">
    <source>
        <dbReference type="EMBL" id="CAJ0595031.1"/>
    </source>
</evidence>
<evidence type="ECO:0000256" key="1">
    <source>
        <dbReference type="ARBA" id="ARBA00004613"/>
    </source>
</evidence>
<evidence type="ECO:0000256" key="9">
    <source>
        <dbReference type="ARBA" id="ARBA00023157"/>
    </source>
</evidence>
<keyword evidence="8" id="KW-0865">Zymogen</keyword>
<dbReference type="SUPFAM" id="SSF50630">
    <property type="entry name" value="Acid proteases"/>
    <property type="match status" value="1"/>
</dbReference>
<organism evidence="15 16">
    <name type="scientific">Cylicocyclus nassatus</name>
    <name type="common">Nematode worm</name>
    <dbReference type="NCBI Taxonomy" id="53992"/>
    <lineage>
        <taxon>Eukaryota</taxon>
        <taxon>Metazoa</taxon>
        <taxon>Ecdysozoa</taxon>
        <taxon>Nematoda</taxon>
        <taxon>Chromadorea</taxon>
        <taxon>Rhabditida</taxon>
        <taxon>Rhabditina</taxon>
        <taxon>Rhabditomorpha</taxon>
        <taxon>Strongyloidea</taxon>
        <taxon>Strongylidae</taxon>
        <taxon>Cylicocyclus</taxon>
    </lineage>
</organism>
<dbReference type="GO" id="GO:0005764">
    <property type="term" value="C:lysosome"/>
    <property type="evidence" value="ECO:0007669"/>
    <property type="project" value="TreeGrafter"/>
</dbReference>
<dbReference type="CDD" id="cd05471">
    <property type="entry name" value="pepsin_like"/>
    <property type="match status" value="1"/>
</dbReference>
<evidence type="ECO:0000256" key="13">
    <source>
        <dbReference type="RuleBase" id="RU000454"/>
    </source>
</evidence>
<dbReference type="InterPro" id="IPR021109">
    <property type="entry name" value="Peptidase_aspartic_dom_sf"/>
</dbReference>
<dbReference type="Proteomes" id="UP001176961">
    <property type="component" value="Unassembled WGS sequence"/>
</dbReference>
<dbReference type="InterPro" id="IPR033121">
    <property type="entry name" value="PEPTIDASE_A1"/>
</dbReference>
<dbReference type="Pfam" id="PF00026">
    <property type="entry name" value="Asp"/>
    <property type="match status" value="1"/>
</dbReference>
<dbReference type="GO" id="GO:0006508">
    <property type="term" value="P:proteolysis"/>
    <property type="evidence" value="ECO:0007669"/>
    <property type="project" value="UniProtKB-KW"/>
</dbReference>
<feature type="domain" description="Peptidase A1" evidence="14">
    <location>
        <begin position="29"/>
        <end position="375"/>
    </location>
</feature>
<proteinExistence type="inferred from homology"/>
<feature type="active site" evidence="11">
    <location>
        <position position="270"/>
    </location>
</feature>
<evidence type="ECO:0000256" key="3">
    <source>
        <dbReference type="ARBA" id="ARBA00022525"/>
    </source>
</evidence>
<dbReference type="GO" id="GO:0005576">
    <property type="term" value="C:extracellular region"/>
    <property type="evidence" value="ECO:0007669"/>
    <property type="project" value="UniProtKB-SubCell"/>
</dbReference>
<evidence type="ECO:0000256" key="11">
    <source>
        <dbReference type="PIRSR" id="PIRSR601461-1"/>
    </source>
</evidence>
<evidence type="ECO:0000256" key="7">
    <source>
        <dbReference type="ARBA" id="ARBA00022801"/>
    </source>
</evidence>
<keyword evidence="7 13" id="KW-0378">Hydrolase</keyword>
<evidence type="ECO:0000313" key="16">
    <source>
        <dbReference type="Proteomes" id="UP001176961"/>
    </source>
</evidence>
<gene>
    <name evidence="15" type="ORF">CYNAS_LOCUS7014</name>
</gene>
<evidence type="ECO:0000256" key="12">
    <source>
        <dbReference type="PIRSR" id="PIRSR601461-2"/>
    </source>
</evidence>
<keyword evidence="6 13" id="KW-0064">Aspartyl protease</keyword>
<dbReference type="AlphaFoldDB" id="A0AA36GN07"/>
<dbReference type="InterPro" id="IPR034164">
    <property type="entry name" value="Pepsin-like_dom"/>
</dbReference>
<keyword evidence="5" id="KW-0732">Signal</keyword>
<reference evidence="15" key="1">
    <citation type="submission" date="2023-07" db="EMBL/GenBank/DDBJ databases">
        <authorList>
            <consortium name="CYATHOMIX"/>
        </authorList>
    </citation>
    <scope>NUCLEOTIDE SEQUENCE</scope>
    <source>
        <strain evidence="15">N/A</strain>
    </source>
</reference>
<dbReference type="InterPro" id="IPR001969">
    <property type="entry name" value="Aspartic_peptidase_AS"/>
</dbReference>
<dbReference type="GO" id="GO:0004190">
    <property type="term" value="F:aspartic-type endopeptidase activity"/>
    <property type="evidence" value="ECO:0007669"/>
    <property type="project" value="UniProtKB-KW"/>
</dbReference>
<keyword evidence="9 12" id="KW-1015">Disulfide bond</keyword>
<keyword evidence="10" id="KW-0325">Glycoprotein</keyword>
<name>A0AA36GN07_CYLNA</name>
<feature type="active site" evidence="11">
    <location>
        <position position="47"/>
    </location>
</feature>
<protein>
    <recommendedName>
        <fullName evidence="14">Peptidase A1 domain-containing protein</fullName>
    </recommendedName>
</protein>
<dbReference type="FunFam" id="2.40.70.10:FF:000058">
    <property type="entry name" value="ASpartyl Protease"/>
    <property type="match status" value="1"/>
</dbReference>
<comment type="caution">
    <text evidence="15">The sequence shown here is derived from an EMBL/GenBank/DDBJ whole genome shotgun (WGS) entry which is preliminary data.</text>
</comment>
<sequence length="383" mass="42514">MVRSKNSADEALFADSYQQYVNDFIDVDCVGNISVGTPGRAFQVVLDTGSANFWVPDISCAPPGGREGCDDSLCEPGLACAIFCPERKRTHCCSEALRAQRYTCRGKNTYDPKNSTSQRPHEGSWSIQYRTHKVNGIYILDLLKLGDENFLINDVVVGRATWIGDHFRKLPIDGVLGLAFQKLAENHVRPPFVQAYESGVVAPIFTVHLNRPNEGGTHAGVYTYGGTDNVNCKDDVVYQELTRAGYWQFELKSVSSGNFHASASWEAISDTGTSFIRAPQSIVEKLAEALQAEYSMEEDIYFTDCDGFPKIGFVIGNNNYTVKGHSILITLEEFKCYLALSSIDSGSFGPSWILGEPFRQYCNIYDMQKQRIGFSTSLPEEEG</sequence>
<dbReference type="InterPro" id="IPR001461">
    <property type="entry name" value="Aspartic_peptidase_A1"/>
</dbReference>
<evidence type="ECO:0000256" key="2">
    <source>
        <dbReference type="ARBA" id="ARBA00007447"/>
    </source>
</evidence>
<evidence type="ECO:0000256" key="10">
    <source>
        <dbReference type="ARBA" id="ARBA00023180"/>
    </source>
</evidence>
<comment type="subcellular location">
    <subcellularLocation>
        <location evidence="1">Secreted</location>
    </subcellularLocation>
</comment>
<comment type="similarity">
    <text evidence="2 13">Belongs to the peptidase A1 family.</text>
</comment>
<dbReference type="PROSITE" id="PS51767">
    <property type="entry name" value="PEPTIDASE_A1"/>
    <property type="match status" value="1"/>
</dbReference>
<feature type="disulfide bond" evidence="12">
    <location>
        <begin position="60"/>
        <end position="104"/>
    </location>
</feature>
<keyword evidence="16" id="KW-1185">Reference proteome</keyword>
<dbReference type="PANTHER" id="PTHR47966">
    <property type="entry name" value="BETA-SITE APP-CLEAVING ENZYME, ISOFORM A-RELATED"/>
    <property type="match status" value="1"/>
</dbReference>
<evidence type="ECO:0000256" key="5">
    <source>
        <dbReference type="ARBA" id="ARBA00022729"/>
    </source>
</evidence>
<dbReference type="PRINTS" id="PR00792">
    <property type="entry name" value="PEPSIN"/>
</dbReference>
<dbReference type="EMBL" id="CATQJL010000112">
    <property type="protein sequence ID" value="CAJ0595031.1"/>
    <property type="molecule type" value="Genomic_DNA"/>
</dbReference>